<evidence type="ECO:0000313" key="5">
    <source>
        <dbReference type="Proteomes" id="UP000036513"/>
    </source>
</evidence>
<evidence type="ECO:0000313" key="4">
    <source>
        <dbReference type="EMBL" id="KMO82848.1"/>
    </source>
</evidence>
<evidence type="ECO:0000256" key="1">
    <source>
        <dbReference type="ARBA" id="ARBA00022729"/>
    </source>
</evidence>
<feature type="chain" id="PRO_5038959545" evidence="2">
    <location>
        <begin position="22"/>
        <end position="298"/>
    </location>
</feature>
<dbReference type="STRING" id="37916.MCHLDSM_00730"/>
<feature type="domain" description="Solute-binding protein family 3/N-terminal" evidence="3">
    <location>
        <begin position="57"/>
        <end position="287"/>
    </location>
</feature>
<dbReference type="CDD" id="cd01004">
    <property type="entry name" value="PBP2_MidA_like"/>
    <property type="match status" value="1"/>
</dbReference>
<dbReference type="SMR" id="A0A0J6WLD3"/>
<dbReference type="EMBL" id="JYNL01000008">
    <property type="protein sequence ID" value="KMO82848.1"/>
    <property type="molecule type" value="Genomic_DNA"/>
</dbReference>
<reference evidence="4 5" key="1">
    <citation type="journal article" date="2015" name="Genome Biol. Evol.">
        <title>Characterization of Three Mycobacterium spp. with Potential Use in Bioremediation by Genome Sequencing and Comparative Genomics.</title>
        <authorList>
            <person name="Das S."/>
            <person name="Pettersson B.M."/>
            <person name="Behra P.R."/>
            <person name="Ramesh M."/>
            <person name="Dasgupta S."/>
            <person name="Bhattacharya A."/>
            <person name="Kirsebom L.A."/>
        </authorList>
    </citation>
    <scope>NUCLEOTIDE SEQUENCE [LARGE SCALE GENOMIC DNA]</scope>
    <source>
        <strain evidence="4 5">DSM 43826</strain>
    </source>
</reference>
<name>A0A0J6WLD3_9MYCO</name>
<dbReference type="SMART" id="SM00062">
    <property type="entry name" value="PBPb"/>
    <property type="match status" value="1"/>
</dbReference>
<comment type="caution">
    <text evidence="4">The sequence shown here is derived from an EMBL/GenBank/DDBJ whole genome shotgun (WGS) entry which is preliminary data.</text>
</comment>
<dbReference type="PANTHER" id="PTHR35936:SF17">
    <property type="entry name" value="ARGININE-BINDING EXTRACELLULAR PROTEIN ARTP"/>
    <property type="match status" value="1"/>
</dbReference>
<dbReference type="AlphaFoldDB" id="A0A0J6WLD3"/>
<dbReference type="PATRIC" id="fig|37916.4.peg.783"/>
<dbReference type="RefSeq" id="WP_053082841.1">
    <property type="nucleotide sequence ID" value="NZ_JYNL01000008.1"/>
</dbReference>
<dbReference type="PROSITE" id="PS51257">
    <property type="entry name" value="PROKAR_LIPOPROTEIN"/>
    <property type="match status" value="1"/>
</dbReference>
<feature type="signal peptide" evidence="2">
    <location>
        <begin position="1"/>
        <end position="21"/>
    </location>
</feature>
<dbReference type="SUPFAM" id="SSF53850">
    <property type="entry name" value="Periplasmic binding protein-like II"/>
    <property type="match status" value="1"/>
</dbReference>
<evidence type="ECO:0000256" key="2">
    <source>
        <dbReference type="SAM" id="SignalP"/>
    </source>
</evidence>
<dbReference type="Pfam" id="PF00497">
    <property type="entry name" value="SBP_bac_3"/>
    <property type="match status" value="1"/>
</dbReference>
<dbReference type="PANTHER" id="PTHR35936">
    <property type="entry name" value="MEMBRANE-BOUND LYTIC MUREIN TRANSGLYCOSYLASE F"/>
    <property type="match status" value="1"/>
</dbReference>
<proteinExistence type="predicted"/>
<dbReference type="Proteomes" id="UP000036513">
    <property type="component" value="Unassembled WGS sequence"/>
</dbReference>
<keyword evidence="1 2" id="KW-0732">Signal</keyword>
<dbReference type="Gene3D" id="3.40.190.10">
    <property type="entry name" value="Periplasmic binding protein-like II"/>
    <property type="match status" value="2"/>
</dbReference>
<sequence precursor="true">MHISKMVTVAIAAALVLGSSACSEDESANNAVTSDLAIDKTTCESLAQKYPGLNGKKLTVGISPAPANYSTSDPKNPSNVIGIEPDLLNAAGQCLGFSTAYSKLDFAGLVPALQSGRIDLVAAGMYSSEERVKQVDFVDYMKASEAALVAAGNPKKIEGLGDVCGKTAALVVGTVENAILEKQGKQCEASGGQPLKTLNFPSIDRAQSALAQGEADIVLTDAGVAAYLAEKAPDKLAVGFDLPTDFHFGFGVSKQATELRDGLNAALGQMYADGGLQKAMKRWGFSPNQELQPAVVTS</sequence>
<dbReference type="InterPro" id="IPR001638">
    <property type="entry name" value="Solute-binding_3/MltF_N"/>
</dbReference>
<gene>
    <name evidence="4" type="primary">glnH_1</name>
    <name evidence="4" type="ORF">MCHLDSM_00730</name>
</gene>
<keyword evidence="5" id="KW-1185">Reference proteome</keyword>
<evidence type="ECO:0000259" key="3">
    <source>
        <dbReference type="SMART" id="SM00062"/>
    </source>
</evidence>
<accession>A0A0J6WLD3</accession>
<protein>
    <submittedName>
        <fullName evidence="4">Glutamine-binding periplasmic protein</fullName>
    </submittedName>
</protein>
<organism evidence="4 5">
    <name type="scientific">Mycolicibacterium chlorophenolicum</name>
    <dbReference type="NCBI Taxonomy" id="37916"/>
    <lineage>
        <taxon>Bacteria</taxon>
        <taxon>Bacillati</taxon>
        <taxon>Actinomycetota</taxon>
        <taxon>Actinomycetes</taxon>
        <taxon>Mycobacteriales</taxon>
        <taxon>Mycobacteriaceae</taxon>
        <taxon>Mycolicibacterium</taxon>
    </lineage>
</organism>